<dbReference type="NCBIfam" id="TIGR01730">
    <property type="entry name" value="RND_mfp"/>
    <property type="match status" value="1"/>
</dbReference>
<accession>A0A402CSL8</accession>
<dbReference type="PANTHER" id="PTHR30469:SF15">
    <property type="entry name" value="HLYD FAMILY OF SECRETION PROTEINS"/>
    <property type="match status" value="1"/>
</dbReference>
<dbReference type="PANTHER" id="PTHR30469">
    <property type="entry name" value="MULTIDRUG RESISTANCE PROTEIN MDTA"/>
    <property type="match status" value="1"/>
</dbReference>
<dbReference type="AlphaFoldDB" id="A0A402CSL8"/>
<dbReference type="InterPro" id="IPR058792">
    <property type="entry name" value="Beta-barrel_RND_2"/>
</dbReference>
<dbReference type="Pfam" id="PF25954">
    <property type="entry name" value="Beta-barrel_RND_2"/>
    <property type="match status" value="1"/>
</dbReference>
<evidence type="ECO:0000313" key="3">
    <source>
        <dbReference type="EMBL" id="BDI31046.1"/>
    </source>
</evidence>
<dbReference type="EMBL" id="AP025739">
    <property type="protein sequence ID" value="BDI31046.1"/>
    <property type="molecule type" value="Genomic_DNA"/>
</dbReference>
<dbReference type="Gene3D" id="2.40.420.20">
    <property type="match status" value="1"/>
</dbReference>
<evidence type="ECO:0000256" key="1">
    <source>
        <dbReference type="ARBA" id="ARBA00009477"/>
    </source>
</evidence>
<reference evidence="3 4" key="1">
    <citation type="journal article" date="2019" name="Int. J. Syst. Evol. Microbiol.">
        <title>Capsulimonas corticalis gen. nov., sp. nov., an aerobic capsulated bacterium, of a novel bacterial order, Capsulimonadales ord. nov., of the class Armatimonadia of the phylum Armatimonadetes.</title>
        <authorList>
            <person name="Li J."/>
            <person name="Kudo C."/>
            <person name="Tonouchi A."/>
        </authorList>
    </citation>
    <scope>NUCLEOTIDE SEQUENCE [LARGE SCALE GENOMIC DNA]</scope>
    <source>
        <strain evidence="3 4">AX-7</strain>
    </source>
</reference>
<dbReference type="Proteomes" id="UP000287394">
    <property type="component" value="Chromosome"/>
</dbReference>
<dbReference type="InterPro" id="IPR006143">
    <property type="entry name" value="RND_pump_MFP"/>
</dbReference>
<dbReference type="GO" id="GO:0015562">
    <property type="term" value="F:efflux transmembrane transporter activity"/>
    <property type="evidence" value="ECO:0007669"/>
    <property type="project" value="TreeGrafter"/>
</dbReference>
<dbReference type="Gene3D" id="1.10.287.470">
    <property type="entry name" value="Helix hairpin bin"/>
    <property type="match status" value="1"/>
</dbReference>
<name>A0A402CSL8_9BACT</name>
<dbReference type="GO" id="GO:1990281">
    <property type="term" value="C:efflux pump complex"/>
    <property type="evidence" value="ECO:0007669"/>
    <property type="project" value="TreeGrafter"/>
</dbReference>
<evidence type="ECO:0000259" key="2">
    <source>
        <dbReference type="Pfam" id="PF25954"/>
    </source>
</evidence>
<proteinExistence type="inferred from homology"/>
<dbReference type="Gene3D" id="2.40.50.100">
    <property type="match status" value="1"/>
</dbReference>
<dbReference type="SUPFAM" id="SSF111369">
    <property type="entry name" value="HlyD-like secretion proteins"/>
    <property type="match status" value="2"/>
</dbReference>
<gene>
    <name evidence="3" type="ORF">CCAX7_30970</name>
</gene>
<protein>
    <recommendedName>
        <fullName evidence="2">CusB-like beta-barrel domain-containing protein</fullName>
    </recommendedName>
</protein>
<feature type="domain" description="CusB-like beta-barrel" evidence="2">
    <location>
        <begin position="341"/>
        <end position="414"/>
    </location>
</feature>
<dbReference type="KEGG" id="ccot:CCAX7_30970"/>
<organism evidence="3 4">
    <name type="scientific">Capsulimonas corticalis</name>
    <dbReference type="NCBI Taxonomy" id="2219043"/>
    <lineage>
        <taxon>Bacteria</taxon>
        <taxon>Bacillati</taxon>
        <taxon>Armatimonadota</taxon>
        <taxon>Armatimonadia</taxon>
        <taxon>Capsulimonadales</taxon>
        <taxon>Capsulimonadaceae</taxon>
        <taxon>Capsulimonas</taxon>
    </lineage>
</organism>
<comment type="similarity">
    <text evidence="1">Belongs to the membrane fusion protein (MFP) (TC 8.A.1) family.</text>
</comment>
<sequence length="601" mass="61746">MRGPWKNLLSALALVLIFVVTLAAVGRYHKPGQLDVISAQAMDMSAMRPPAGAAPVSLVAVRRGSLGETVTYTGSVLPFNEQDISPRITGTLVALPVYPGDQVRAGQLVAELDSAEVSAKTQQAVQAARGASINARVAHLTHHLHHRAAVAQAAAQFSAAAQGVADAQAEAQASGDAIADAEAGVQSAQAGADYWKTEIAREKQLADAGAASRQEYQSELAQAQTAFSALSQARAKVSQAKAMAQAAQAKVSVAKRQVDAAQASQDMAQADLVVAEAQAQQAQAGAAETQAAVREAAVIQGYTRITAPLSGVVTERPAAPGTLAQPGMVILKIAEIDRVRVQANVAASDLSGIRPGASVEIAAQDGGDSIAAKITSVFPSANMNTRTAVIEAVVPNPGHRLQPGAFVTMRIDKQRGGIGGAELMVPASAIVSQGGQSYVWIAKGAGGPAKTEYECAICHMRYSAEQAAKNHYRDPMDGGKLTPVKSADTPAAGGASAHKVIVQIGASDGTSSEVTSDELTATDQVIAQGMAGLTEGARIVVTEWGTNGPKSLPDAASANAGLTVYRCDKCGMTYSEADAKKNNFIDPMDGGHLTPVKGSAQ</sequence>
<evidence type="ECO:0000313" key="4">
    <source>
        <dbReference type="Proteomes" id="UP000287394"/>
    </source>
</evidence>
<keyword evidence="4" id="KW-1185">Reference proteome</keyword>
<dbReference type="Gene3D" id="2.40.30.170">
    <property type="match status" value="1"/>
</dbReference>